<evidence type="ECO:0000256" key="1">
    <source>
        <dbReference type="ARBA" id="ARBA00007835"/>
    </source>
</evidence>
<keyword evidence="9" id="KW-1185">Reference proteome</keyword>
<feature type="non-terminal residue" evidence="8">
    <location>
        <position position="1"/>
    </location>
</feature>
<dbReference type="GO" id="GO:0009395">
    <property type="term" value="P:phospholipid catabolic process"/>
    <property type="evidence" value="ECO:0007669"/>
    <property type="project" value="TreeGrafter"/>
</dbReference>
<comment type="caution">
    <text evidence="8">The sequence shown here is derived from an EMBL/GenBank/DDBJ whole genome shotgun (WGS) entry which is preliminary data.</text>
</comment>
<proteinExistence type="inferred from homology"/>
<keyword evidence="6" id="KW-0325">Glycoprotein</keyword>
<dbReference type="Proteomes" id="UP001177023">
    <property type="component" value="Unassembled WGS sequence"/>
</dbReference>
<evidence type="ECO:0000256" key="5">
    <source>
        <dbReference type="ARBA" id="ARBA00023098"/>
    </source>
</evidence>
<dbReference type="GO" id="GO:0004620">
    <property type="term" value="F:phospholipase activity"/>
    <property type="evidence" value="ECO:0007669"/>
    <property type="project" value="InterPro"/>
</dbReference>
<keyword evidence="3 7" id="KW-0378">Hydrolase</keyword>
<sequence>MLNSLFLCAGGLLLCYFFLGFNYRIDVAKLGTTEDGLHYTTEGQQGRQEHPEQYQLCDEVFEYAIYQKSAYSCANPVATVVWRNAINLTGWSFLEIETFDKHDAKLQAYAAGYMEGALTRKLISHHYHNVMSTYCNGREEYCEKLKEFVRENQEWTKHFLATENRSDPYVDAVERVYYQLQGVIDAYEKRPINPRITYEFHEIVWLNWLGEFYDLSVKFNASTRNDKIEKCSAMVKLAPDHKDLFFSHVVWFAYHHMLRVIKLYKFGYDREKYPGYAVSYTGYPGIINSQDDFQVTSAKLAIMETTISLFDASKTVHIKSGANLLVLR</sequence>
<evidence type="ECO:0000256" key="3">
    <source>
        <dbReference type="ARBA" id="ARBA00022801"/>
    </source>
</evidence>
<evidence type="ECO:0000256" key="2">
    <source>
        <dbReference type="ARBA" id="ARBA00022729"/>
    </source>
</evidence>
<dbReference type="GO" id="GO:0005576">
    <property type="term" value="C:extracellular region"/>
    <property type="evidence" value="ECO:0007669"/>
    <property type="project" value="TreeGrafter"/>
</dbReference>
<dbReference type="Gene3D" id="3.60.60.30">
    <property type="match status" value="1"/>
</dbReference>
<accession>A0AA36CUJ1</accession>
<protein>
    <recommendedName>
        <fullName evidence="7">Phospholipase B-like</fullName>
        <ecNumber evidence="7">3.1.1.-</ecNumber>
    </recommendedName>
</protein>
<dbReference type="EMBL" id="CATQJA010002632">
    <property type="protein sequence ID" value="CAJ0574659.1"/>
    <property type="molecule type" value="Genomic_DNA"/>
</dbReference>
<dbReference type="EC" id="3.1.1.-" evidence="7"/>
<dbReference type="PANTHER" id="PTHR12370:SF7">
    <property type="entry name" value="PHOSPHOLIPASE B-LIKE 2-RELATED"/>
    <property type="match status" value="1"/>
</dbReference>
<evidence type="ECO:0000256" key="4">
    <source>
        <dbReference type="ARBA" id="ARBA00022963"/>
    </source>
</evidence>
<dbReference type="Pfam" id="PF04916">
    <property type="entry name" value="Phospholip_B"/>
    <property type="match status" value="1"/>
</dbReference>
<keyword evidence="5 7" id="KW-0443">Lipid metabolism</keyword>
<evidence type="ECO:0000256" key="7">
    <source>
        <dbReference type="RuleBase" id="RU364138"/>
    </source>
</evidence>
<comment type="similarity">
    <text evidence="1 7">Belongs to the phospholipase B-like family.</text>
</comment>
<keyword evidence="4 7" id="KW-0442">Lipid degradation</keyword>
<evidence type="ECO:0000313" key="8">
    <source>
        <dbReference type="EMBL" id="CAJ0574659.1"/>
    </source>
</evidence>
<dbReference type="InterPro" id="IPR007000">
    <property type="entry name" value="PLipase_B-like"/>
</dbReference>
<name>A0AA36CUJ1_9BILA</name>
<gene>
    <name evidence="8" type="ORF">MSPICULIGERA_LOCUS12989</name>
</gene>
<evidence type="ECO:0000256" key="6">
    <source>
        <dbReference type="ARBA" id="ARBA00023180"/>
    </source>
</evidence>
<reference evidence="8" key="1">
    <citation type="submission" date="2023-06" db="EMBL/GenBank/DDBJ databases">
        <authorList>
            <person name="Delattre M."/>
        </authorList>
    </citation>
    <scope>NUCLEOTIDE SEQUENCE</scope>
    <source>
        <strain evidence="8">AF72</strain>
    </source>
</reference>
<dbReference type="PANTHER" id="PTHR12370">
    <property type="entry name" value="PHOSPHOLIPASE B-RELATED"/>
    <property type="match status" value="1"/>
</dbReference>
<comment type="function">
    <text evidence="7">Putative phospholipase.</text>
</comment>
<organism evidence="8 9">
    <name type="scientific">Mesorhabditis spiculigera</name>
    <dbReference type="NCBI Taxonomy" id="96644"/>
    <lineage>
        <taxon>Eukaryota</taxon>
        <taxon>Metazoa</taxon>
        <taxon>Ecdysozoa</taxon>
        <taxon>Nematoda</taxon>
        <taxon>Chromadorea</taxon>
        <taxon>Rhabditida</taxon>
        <taxon>Rhabditina</taxon>
        <taxon>Rhabditomorpha</taxon>
        <taxon>Rhabditoidea</taxon>
        <taxon>Rhabditidae</taxon>
        <taxon>Mesorhabditinae</taxon>
        <taxon>Mesorhabditis</taxon>
    </lineage>
</organism>
<dbReference type="AlphaFoldDB" id="A0AA36CUJ1"/>
<evidence type="ECO:0000313" key="9">
    <source>
        <dbReference type="Proteomes" id="UP001177023"/>
    </source>
</evidence>
<keyword evidence="2" id="KW-0732">Signal</keyword>